<evidence type="ECO:0000259" key="8">
    <source>
        <dbReference type="Pfam" id="PF00324"/>
    </source>
</evidence>
<name>A0ABV2GB45_9BACL</name>
<evidence type="ECO:0000256" key="4">
    <source>
        <dbReference type="ARBA" id="ARBA00022970"/>
    </source>
</evidence>
<dbReference type="InterPro" id="IPR004841">
    <property type="entry name" value="AA-permease/SLC12A_dom"/>
</dbReference>
<evidence type="ECO:0000256" key="6">
    <source>
        <dbReference type="ARBA" id="ARBA00023136"/>
    </source>
</evidence>
<feature type="transmembrane region" description="Helical" evidence="7">
    <location>
        <begin position="232"/>
        <end position="254"/>
    </location>
</feature>
<comment type="caution">
    <text evidence="9">The sequence shown here is derived from an EMBL/GenBank/DDBJ whole genome shotgun (WGS) entry which is preliminary data.</text>
</comment>
<feature type="transmembrane region" description="Helical" evidence="7">
    <location>
        <begin position="87"/>
        <end position="111"/>
    </location>
</feature>
<organism evidence="9 10">
    <name type="scientific">Bhargavaea ullalensis</name>
    <dbReference type="NCBI Taxonomy" id="1265685"/>
    <lineage>
        <taxon>Bacteria</taxon>
        <taxon>Bacillati</taxon>
        <taxon>Bacillota</taxon>
        <taxon>Bacilli</taxon>
        <taxon>Bacillales</taxon>
        <taxon>Caryophanaceae</taxon>
        <taxon>Bhargavaea</taxon>
    </lineage>
</organism>
<evidence type="ECO:0000256" key="3">
    <source>
        <dbReference type="ARBA" id="ARBA00022692"/>
    </source>
</evidence>
<comment type="subcellular location">
    <subcellularLocation>
        <location evidence="1">Membrane</location>
        <topology evidence="1">Multi-pass membrane protein</topology>
    </subcellularLocation>
</comment>
<feature type="transmembrane region" description="Helical" evidence="7">
    <location>
        <begin position="117"/>
        <end position="136"/>
    </location>
</feature>
<feature type="transmembrane region" description="Helical" evidence="7">
    <location>
        <begin position="37"/>
        <end position="56"/>
    </location>
</feature>
<dbReference type="Gene3D" id="1.20.1740.10">
    <property type="entry name" value="Amino acid/polyamine transporter I"/>
    <property type="match status" value="1"/>
</dbReference>
<keyword evidence="10" id="KW-1185">Reference proteome</keyword>
<feature type="transmembrane region" description="Helical" evidence="7">
    <location>
        <begin position="327"/>
        <end position="344"/>
    </location>
</feature>
<keyword evidence="3 7" id="KW-0812">Transmembrane</keyword>
<gene>
    <name evidence="9" type="ORF">ABID49_001416</name>
</gene>
<feature type="transmembrane region" description="Helical" evidence="7">
    <location>
        <begin position="12"/>
        <end position="31"/>
    </location>
</feature>
<sequence>MKSDLKTRHITMISIAGVIGAGLFIGSGAVINSAGPGAILSYAFAGLIVVLVMRMLGEMSAAKPTSGSFATYANEAIGPWAGFAIGWLYWFFWVVVIAIEALAGAAIVQYWLPDFPIWLMSLILTVALTATNLFSVKSFGEFEYWFSLIKVVAITAFLVLGLVVLFGWYPGVGAPGTMNLIGEGGFMPSGFGAIMLGITVVIFSFMGTEIVAIAAGESENPVKSVRTATNSVIWRILIFYIGSIAVVVTLLPWNSANILVSPFVAVLDYIGIPAAAQIMNFVVLTAVLSCLNSALYANSRMLFGMAQKGDAPKAFLKLSKRGVPTRAILFSTVFSYVAVVLNFISPDKVFLFLINSSGAVALLVYLIISVSQLRMRRKLEAEQGELAVKMWLFPYLTYATIAVVSGIYLAMFFIPSMRVQVILTSLVAVGVVGIYFLFYRKKEAVGFGKAPVGVQRSPE</sequence>
<dbReference type="PANTHER" id="PTHR43495">
    <property type="entry name" value="GABA PERMEASE"/>
    <property type="match status" value="1"/>
</dbReference>
<proteinExistence type="predicted"/>
<feature type="transmembrane region" description="Helical" evidence="7">
    <location>
        <begin position="274"/>
        <end position="297"/>
    </location>
</feature>
<evidence type="ECO:0000256" key="5">
    <source>
        <dbReference type="ARBA" id="ARBA00022989"/>
    </source>
</evidence>
<protein>
    <submittedName>
        <fullName evidence="9">GABA permease</fullName>
    </submittedName>
</protein>
<feature type="domain" description="Amino acid permease/ SLC12A" evidence="8">
    <location>
        <begin position="9"/>
        <end position="442"/>
    </location>
</feature>
<evidence type="ECO:0000256" key="1">
    <source>
        <dbReference type="ARBA" id="ARBA00004141"/>
    </source>
</evidence>
<dbReference type="PROSITE" id="PS00218">
    <property type="entry name" value="AMINO_ACID_PERMEASE_1"/>
    <property type="match status" value="1"/>
</dbReference>
<feature type="transmembrane region" description="Helical" evidence="7">
    <location>
        <begin position="391"/>
        <end position="414"/>
    </location>
</feature>
<evidence type="ECO:0000313" key="10">
    <source>
        <dbReference type="Proteomes" id="UP001549099"/>
    </source>
</evidence>
<reference evidence="9 10" key="1">
    <citation type="submission" date="2024-06" db="EMBL/GenBank/DDBJ databases">
        <title>Genomic Encyclopedia of Type Strains, Phase IV (KMG-IV): sequencing the most valuable type-strain genomes for metagenomic binning, comparative biology and taxonomic classification.</title>
        <authorList>
            <person name="Goeker M."/>
        </authorList>
    </citation>
    <scope>NUCLEOTIDE SEQUENCE [LARGE SCALE GENOMIC DNA]</scope>
    <source>
        <strain evidence="9 10">DSM 26128</strain>
    </source>
</reference>
<accession>A0ABV2GB45</accession>
<dbReference type="InterPro" id="IPR004840">
    <property type="entry name" value="Amino_acid_permease_CS"/>
</dbReference>
<dbReference type="PIRSF" id="PIRSF006060">
    <property type="entry name" value="AA_transporter"/>
    <property type="match status" value="1"/>
</dbReference>
<evidence type="ECO:0000256" key="7">
    <source>
        <dbReference type="SAM" id="Phobius"/>
    </source>
</evidence>
<keyword evidence="4" id="KW-0029">Amino-acid transport</keyword>
<evidence type="ECO:0000256" key="2">
    <source>
        <dbReference type="ARBA" id="ARBA00022448"/>
    </source>
</evidence>
<dbReference type="PANTHER" id="PTHR43495:SF5">
    <property type="entry name" value="GAMMA-AMINOBUTYRIC ACID PERMEASE"/>
    <property type="match status" value="1"/>
</dbReference>
<dbReference type="Proteomes" id="UP001549099">
    <property type="component" value="Unassembled WGS sequence"/>
</dbReference>
<evidence type="ECO:0000313" key="9">
    <source>
        <dbReference type="EMBL" id="MET3575511.1"/>
    </source>
</evidence>
<keyword evidence="6 7" id="KW-0472">Membrane</keyword>
<feature type="transmembrane region" description="Helical" evidence="7">
    <location>
        <begin position="189"/>
        <end position="212"/>
    </location>
</feature>
<dbReference type="Pfam" id="PF00324">
    <property type="entry name" value="AA_permease"/>
    <property type="match status" value="1"/>
</dbReference>
<keyword evidence="5 7" id="KW-1133">Transmembrane helix</keyword>
<feature type="transmembrane region" description="Helical" evidence="7">
    <location>
        <begin position="420"/>
        <end position="439"/>
    </location>
</feature>
<feature type="transmembrane region" description="Helical" evidence="7">
    <location>
        <begin position="148"/>
        <end position="169"/>
    </location>
</feature>
<feature type="transmembrane region" description="Helical" evidence="7">
    <location>
        <begin position="350"/>
        <end position="370"/>
    </location>
</feature>
<dbReference type="EMBL" id="JBEPLW010000008">
    <property type="protein sequence ID" value="MET3575511.1"/>
    <property type="molecule type" value="Genomic_DNA"/>
</dbReference>
<dbReference type="RefSeq" id="WP_257125434.1">
    <property type="nucleotide sequence ID" value="NZ_JBEPLW010000008.1"/>
</dbReference>
<keyword evidence="2" id="KW-0813">Transport</keyword>